<dbReference type="GO" id="GO:0017000">
    <property type="term" value="P:antibiotic biosynthetic process"/>
    <property type="evidence" value="ECO:0007669"/>
    <property type="project" value="UniProtKB-ARBA"/>
</dbReference>
<dbReference type="RefSeq" id="WP_048587553.1">
    <property type="nucleotide sequence ID" value="NZ_LFNT01000174.1"/>
</dbReference>
<sequence length="731" mass="76822">TDQPDHERHLVLPFAWNDVHLYAGAATTLRVHMSPQGPDTMSVRLADDAGLPVAMVGSVRGRAVSVADLRGDTDQGWMRDALFQLKWAETTLAAPDSVTASQTGSAELPRVRTAADVAALAASASPHSAALAYLVDPAESAASPTSRTSPASPASPGTPEDVHFATSHLLDLIQRWLAEPTLTDARLVVVTPPTDDPVAAAGWGLVRSAQLEHPGRFLLVATDGADSLHSALPALLAGAEPQIALRQGTPHVPRVTRVPSLPDGETQQRDFDPDGTVLITGGTGALGRLVARHLVERHQVKNLLLTSRRGPDAPDADALHTELTALGADVRIAACDAADHDALADLLTSIPDTHPLTAVIHTAGVVDDGIITALTPDRLATVYRPKIDAALNLHHLTQNHHLTHFILFSSAASAFGSAGQANYAAANAFLDALAHHRHTHHQPATSLAWGGWSHNSLMTAGLTRADMSRMERGGGVGMTAQEGLALLDAALRRPDAPALLPVKLDLGVLHAQAEAGTLPTLLSGLVPTGRRIVQQKPVGGPGLAERLAAAPEGRREGIVLDVVRREVATTLGHASATDVDPDQGFSEIGFDSLLAVELRNKLSELTGTRLPATLVFDHPTPRSIARLLWTELAPATPSADEFADREAEIRQLLSGTPLARFQELGLMHHVLELVDGLRSAEATAATAATATTAPGGAAAAPHGPKPDDGPLIMEMDVDDLVARAMKKARKQ</sequence>
<feature type="compositionally biased region" description="Low complexity" evidence="5">
    <location>
        <begin position="688"/>
        <end position="701"/>
    </location>
</feature>
<dbReference type="InterPro" id="IPR036736">
    <property type="entry name" value="ACP-like_sf"/>
</dbReference>
<reference evidence="7 8" key="1">
    <citation type="submission" date="2015-06" db="EMBL/GenBank/DDBJ databases">
        <authorList>
            <person name="Ju K.-S."/>
            <person name="Doroghazi J.R."/>
            <person name="Metcalf W.W."/>
        </authorList>
    </citation>
    <scope>NUCLEOTIDE SEQUENCE [LARGE SCALE GENOMIC DNA]</scope>
    <source>
        <strain evidence="7 8">NRRL 3414</strain>
    </source>
</reference>
<feature type="compositionally biased region" description="Low complexity" evidence="5">
    <location>
        <begin position="141"/>
        <end position="159"/>
    </location>
</feature>
<dbReference type="EMBL" id="LFNT01000174">
    <property type="protein sequence ID" value="KMS66239.1"/>
    <property type="molecule type" value="Genomic_DNA"/>
</dbReference>
<dbReference type="Pfam" id="PF22953">
    <property type="entry name" value="SpnB_Rossmann"/>
    <property type="match status" value="1"/>
</dbReference>
<dbReference type="PANTHER" id="PTHR43775:SF51">
    <property type="entry name" value="INACTIVE PHENOLPHTHIOCEROL SYNTHESIS POLYKETIDE SYNTHASE TYPE I PKS1-RELATED"/>
    <property type="match status" value="1"/>
</dbReference>
<dbReference type="InterPro" id="IPR013968">
    <property type="entry name" value="PKS_KR"/>
</dbReference>
<dbReference type="InterPro" id="IPR009081">
    <property type="entry name" value="PP-bd_ACP"/>
</dbReference>
<dbReference type="GO" id="GO:0004312">
    <property type="term" value="F:fatty acid synthase activity"/>
    <property type="evidence" value="ECO:0007669"/>
    <property type="project" value="TreeGrafter"/>
</dbReference>
<dbReference type="Pfam" id="PF08659">
    <property type="entry name" value="KR"/>
    <property type="match status" value="1"/>
</dbReference>
<feature type="region of interest" description="Disordered" evidence="5">
    <location>
        <begin position="141"/>
        <end position="161"/>
    </location>
</feature>
<dbReference type="Gene3D" id="3.40.50.720">
    <property type="entry name" value="NAD(P)-binding Rossmann-like Domain"/>
    <property type="match status" value="1"/>
</dbReference>
<feature type="non-terminal residue" evidence="7">
    <location>
        <position position="1"/>
    </location>
</feature>
<dbReference type="SMART" id="SM00823">
    <property type="entry name" value="PKS_PP"/>
    <property type="match status" value="1"/>
</dbReference>
<dbReference type="InterPro" id="IPR036291">
    <property type="entry name" value="NAD(P)-bd_dom_sf"/>
</dbReference>
<dbReference type="SUPFAM" id="SSF51735">
    <property type="entry name" value="NAD(P)-binding Rossmann-fold domains"/>
    <property type="match status" value="2"/>
</dbReference>
<dbReference type="SMART" id="SM00822">
    <property type="entry name" value="PKS_KR"/>
    <property type="match status" value="1"/>
</dbReference>
<dbReference type="PROSITE" id="PS00012">
    <property type="entry name" value="PHOSPHOPANTETHEINE"/>
    <property type="match status" value="1"/>
</dbReference>
<dbReference type="Gene3D" id="1.10.1200.10">
    <property type="entry name" value="ACP-like"/>
    <property type="match status" value="1"/>
</dbReference>
<dbReference type="SUPFAM" id="SSF47336">
    <property type="entry name" value="ACP-like"/>
    <property type="match status" value="1"/>
</dbReference>
<dbReference type="PROSITE" id="PS50075">
    <property type="entry name" value="CARRIER"/>
    <property type="match status" value="1"/>
</dbReference>
<feature type="region of interest" description="Disordered" evidence="5">
    <location>
        <begin position="688"/>
        <end position="711"/>
    </location>
</feature>
<dbReference type="InterPro" id="IPR020806">
    <property type="entry name" value="PKS_PP-bd"/>
</dbReference>
<protein>
    <recommendedName>
        <fullName evidence="6">Carrier domain-containing protein</fullName>
    </recommendedName>
</protein>
<name>A0A0J7YRZ2_STRVR</name>
<organism evidence="7 8">
    <name type="scientific">Streptomyces viridochromogenes</name>
    <dbReference type="NCBI Taxonomy" id="1938"/>
    <lineage>
        <taxon>Bacteria</taxon>
        <taxon>Bacillati</taxon>
        <taxon>Actinomycetota</taxon>
        <taxon>Actinomycetes</taxon>
        <taxon>Kitasatosporales</taxon>
        <taxon>Streptomycetaceae</taxon>
        <taxon>Streptomyces</taxon>
    </lineage>
</organism>
<dbReference type="InterPro" id="IPR042104">
    <property type="entry name" value="PKS_dehydratase_sf"/>
</dbReference>
<dbReference type="FunFam" id="1.10.1200.10:FF:000007">
    <property type="entry name" value="Probable polyketide synthase pks17"/>
    <property type="match status" value="1"/>
</dbReference>
<keyword evidence="2" id="KW-0597">Phosphoprotein</keyword>
<dbReference type="Gene3D" id="3.10.129.110">
    <property type="entry name" value="Polyketide synthase dehydratase"/>
    <property type="match status" value="1"/>
</dbReference>
<dbReference type="SMART" id="SM01294">
    <property type="entry name" value="PKS_PP_betabranch"/>
    <property type="match status" value="1"/>
</dbReference>
<keyword evidence="4" id="KW-0511">Multifunctional enzyme</keyword>
<dbReference type="InterPro" id="IPR057326">
    <property type="entry name" value="KR_dom"/>
</dbReference>
<dbReference type="InterPro" id="IPR050091">
    <property type="entry name" value="PKS_NRPS_Biosynth_Enz"/>
</dbReference>
<keyword evidence="3" id="KW-0808">Transferase</keyword>
<evidence type="ECO:0000313" key="7">
    <source>
        <dbReference type="EMBL" id="KMS66239.1"/>
    </source>
</evidence>
<keyword evidence="1" id="KW-0596">Phosphopantetheine</keyword>
<proteinExistence type="predicted"/>
<dbReference type="AlphaFoldDB" id="A0A0J7YRZ2"/>
<dbReference type="PATRIC" id="fig|1938.3.peg.2694"/>
<gene>
    <name evidence="7" type="ORF">ACM01_46165</name>
</gene>
<dbReference type="CDD" id="cd08956">
    <property type="entry name" value="KR_3_FAS_SDR_x"/>
    <property type="match status" value="1"/>
</dbReference>
<evidence type="ECO:0000256" key="4">
    <source>
        <dbReference type="ARBA" id="ARBA00023268"/>
    </source>
</evidence>
<dbReference type="Proteomes" id="UP000037432">
    <property type="component" value="Unassembled WGS sequence"/>
</dbReference>
<feature type="domain" description="Carrier" evidence="6">
    <location>
        <begin position="557"/>
        <end position="632"/>
    </location>
</feature>
<dbReference type="OrthoDB" id="9778690at2"/>
<evidence type="ECO:0000313" key="8">
    <source>
        <dbReference type="Proteomes" id="UP000037432"/>
    </source>
</evidence>
<evidence type="ECO:0000259" key="6">
    <source>
        <dbReference type="PROSITE" id="PS50075"/>
    </source>
</evidence>
<dbReference type="GO" id="GO:0031177">
    <property type="term" value="F:phosphopantetheine binding"/>
    <property type="evidence" value="ECO:0007669"/>
    <property type="project" value="InterPro"/>
</dbReference>
<evidence type="ECO:0000256" key="1">
    <source>
        <dbReference type="ARBA" id="ARBA00022450"/>
    </source>
</evidence>
<accession>A0A0J7YRZ2</accession>
<evidence type="ECO:0000256" key="2">
    <source>
        <dbReference type="ARBA" id="ARBA00022553"/>
    </source>
</evidence>
<comment type="caution">
    <text evidence="7">The sequence shown here is derived from an EMBL/GenBank/DDBJ whole genome shotgun (WGS) entry which is preliminary data.</text>
</comment>
<dbReference type="InterPro" id="IPR055123">
    <property type="entry name" value="SpnB-like_Rossmann"/>
</dbReference>
<dbReference type="Pfam" id="PF00550">
    <property type="entry name" value="PP-binding"/>
    <property type="match status" value="1"/>
</dbReference>
<dbReference type="PANTHER" id="PTHR43775">
    <property type="entry name" value="FATTY ACID SYNTHASE"/>
    <property type="match status" value="1"/>
</dbReference>
<evidence type="ECO:0000256" key="5">
    <source>
        <dbReference type="SAM" id="MobiDB-lite"/>
    </source>
</evidence>
<evidence type="ECO:0000256" key="3">
    <source>
        <dbReference type="ARBA" id="ARBA00022679"/>
    </source>
</evidence>
<dbReference type="InterPro" id="IPR006162">
    <property type="entry name" value="Ppantetheine_attach_site"/>
</dbReference>
<dbReference type="GO" id="GO:0006633">
    <property type="term" value="P:fatty acid biosynthetic process"/>
    <property type="evidence" value="ECO:0007669"/>
    <property type="project" value="TreeGrafter"/>
</dbReference>